<sequence>MIPGAALILLCQLAGEAIAHATGWPLPGPVLGMLFLLVMMLGNDLLADPLPTGSVTGAADGILANLSLLFIPAGVGIVGKLDVLAQYGVGLAVALVASTLIGLAVTALVFAGVARLVGQAGTKADAA</sequence>
<keyword evidence="3 6" id="KW-0812">Transmembrane</keyword>
<comment type="subcellular location">
    <subcellularLocation>
        <location evidence="1">Cell membrane</location>
        <topology evidence="1">Multi-pass membrane protein</topology>
    </subcellularLocation>
</comment>
<keyword evidence="2" id="KW-1003">Cell membrane</keyword>
<evidence type="ECO:0000256" key="1">
    <source>
        <dbReference type="ARBA" id="ARBA00004651"/>
    </source>
</evidence>
<feature type="transmembrane region" description="Helical" evidence="6">
    <location>
        <begin position="58"/>
        <end position="78"/>
    </location>
</feature>
<evidence type="ECO:0000256" key="4">
    <source>
        <dbReference type="ARBA" id="ARBA00022989"/>
    </source>
</evidence>
<comment type="caution">
    <text evidence="7">The sequence shown here is derived from an EMBL/GenBank/DDBJ whole genome shotgun (WGS) entry which is preliminary data.</text>
</comment>
<feature type="transmembrane region" description="Helical" evidence="6">
    <location>
        <begin position="29"/>
        <end position="46"/>
    </location>
</feature>
<accession>A0ABV6IUP3</accession>
<protein>
    <submittedName>
        <fullName evidence="7">CidA/LrgA family protein</fullName>
    </submittedName>
</protein>
<dbReference type="PANTHER" id="PTHR33931">
    <property type="entry name" value="HOLIN-LIKE PROTEIN CIDA-RELATED"/>
    <property type="match status" value="1"/>
</dbReference>
<dbReference type="RefSeq" id="WP_377052681.1">
    <property type="nucleotide sequence ID" value="NZ_JBHLVZ010000060.1"/>
</dbReference>
<evidence type="ECO:0000256" key="5">
    <source>
        <dbReference type="ARBA" id="ARBA00023136"/>
    </source>
</evidence>
<feature type="transmembrane region" description="Helical" evidence="6">
    <location>
        <begin position="84"/>
        <end position="113"/>
    </location>
</feature>
<evidence type="ECO:0000256" key="3">
    <source>
        <dbReference type="ARBA" id="ARBA00022692"/>
    </source>
</evidence>
<evidence type="ECO:0000313" key="7">
    <source>
        <dbReference type="EMBL" id="MFC0387338.1"/>
    </source>
</evidence>
<proteinExistence type="predicted"/>
<dbReference type="PANTHER" id="PTHR33931:SF2">
    <property type="entry name" value="HOLIN-LIKE PROTEIN CIDA"/>
    <property type="match status" value="1"/>
</dbReference>
<gene>
    <name evidence="7" type="ORF">ACFFIC_17565</name>
</gene>
<name>A0ABV6IUP3_9PROT</name>
<reference evidence="7 8" key="1">
    <citation type="submission" date="2024-09" db="EMBL/GenBank/DDBJ databases">
        <authorList>
            <person name="Sun Q."/>
            <person name="Mori K."/>
        </authorList>
    </citation>
    <scope>NUCLEOTIDE SEQUENCE [LARGE SCALE GENOMIC DNA]</scope>
    <source>
        <strain evidence="7 8">CCM 7468</strain>
    </source>
</reference>
<keyword evidence="5 6" id="KW-0472">Membrane</keyword>
<dbReference type="InterPro" id="IPR005538">
    <property type="entry name" value="LrgA/CidA"/>
</dbReference>
<dbReference type="Proteomes" id="UP001589789">
    <property type="component" value="Unassembled WGS sequence"/>
</dbReference>
<dbReference type="Pfam" id="PF03788">
    <property type="entry name" value="LrgA"/>
    <property type="match status" value="1"/>
</dbReference>
<evidence type="ECO:0000313" key="8">
    <source>
        <dbReference type="Proteomes" id="UP001589789"/>
    </source>
</evidence>
<dbReference type="EMBL" id="JBHLVZ010000060">
    <property type="protein sequence ID" value="MFC0387338.1"/>
    <property type="molecule type" value="Genomic_DNA"/>
</dbReference>
<keyword evidence="4 6" id="KW-1133">Transmembrane helix</keyword>
<evidence type="ECO:0000256" key="2">
    <source>
        <dbReference type="ARBA" id="ARBA00022475"/>
    </source>
</evidence>
<evidence type="ECO:0000256" key="6">
    <source>
        <dbReference type="SAM" id="Phobius"/>
    </source>
</evidence>
<keyword evidence="8" id="KW-1185">Reference proteome</keyword>
<organism evidence="7 8">
    <name type="scientific">Muricoccus vinaceus</name>
    <dbReference type="NCBI Taxonomy" id="424704"/>
    <lineage>
        <taxon>Bacteria</taxon>
        <taxon>Pseudomonadati</taxon>
        <taxon>Pseudomonadota</taxon>
        <taxon>Alphaproteobacteria</taxon>
        <taxon>Acetobacterales</taxon>
        <taxon>Roseomonadaceae</taxon>
        <taxon>Muricoccus</taxon>
    </lineage>
</organism>